<reference evidence="1 2" key="1">
    <citation type="journal article" date="2021" name="Elife">
        <title>Chloroplast acquisition without the gene transfer in kleptoplastic sea slugs, Plakobranchus ocellatus.</title>
        <authorList>
            <person name="Maeda T."/>
            <person name="Takahashi S."/>
            <person name="Yoshida T."/>
            <person name="Shimamura S."/>
            <person name="Takaki Y."/>
            <person name="Nagai Y."/>
            <person name="Toyoda A."/>
            <person name="Suzuki Y."/>
            <person name="Arimoto A."/>
            <person name="Ishii H."/>
            <person name="Satoh N."/>
            <person name="Nishiyama T."/>
            <person name="Hasebe M."/>
            <person name="Maruyama T."/>
            <person name="Minagawa J."/>
            <person name="Obokata J."/>
            <person name="Shigenobu S."/>
        </authorList>
    </citation>
    <scope>NUCLEOTIDE SEQUENCE [LARGE SCALE GENOMIC DNA]</scope>
</reference>
<evidence type="ECO:0000313" key="2">
    <source>
        <dbReference type="Proteomes" id="UP000735302"/>
    </source>
</evidence>
<gene>
    <name evidence="1" type="ORF">PoB_001957400</name>
</gene>
<dbReference type="EMBL" id="BLXT01002310">
    <property type="protein sequence ID" value="GFN93068.1"/>
    <property type="molecule type" value="Genomic_DNA"/>
</dbReference>
<evidence type="ECO:0000313" key="1">
    <source>
        <dbReference type="EMBL" id="GFN93068.1"/>
    </source>
</evidence>
<accession>A0AAV3ZGP5</accession>
<comment type="caution">
    <text evidence="1">The sequence shown here is derived from an EMBL/GenBank/DDBJ whole genome shotgun (WGS) entry which is preliminary data.</text>
</comment>
<keyword evidence="2" id="KW-1185">Reference proteome</keyword>
<dbReference type="AlphaFoldDB" id="A0AAV3ZGP5"/>
<organism evidence="1 2">
    <name type="scientific">Plakobranchus ocellatus</name>
    <dbReference type="NCBI Taxonomy" id="259542"/>
    <lineage>
        <taxon>Eukaryota</taxon>
        <taxon>Metazoa</taxon>
        <taxon>Spiralia</taxon>
        <taxon>Lophotrochozoa</taxon>
        <taxon>Mollusca</taxon>
        <taxon>Gastropoda</taxon>
        <taxon>Heterobranchia</taxon>
        <taxon>Euthyneura</taxon>
        <taxon>Panpulmonata</taxon>
        <taxon>Sacoglossa</taxon>
        <taxon>Placobranchoidea</taxon>
        <taxon>Plakobranchidae</taxon>
        <taxon>Plakobranchus</taxon>
    </lineage>
</organism>
<name>A0AAV3ZGP5_9GAST</name>
<protein>
    <submittedName>
        <fullName evidence="1">Uncharacterized protein</fullName>
    </submittedName>
</protein>
<sequence>MLGQCWIRARSVLDPCLRVAGLTTVRELVRPYLTTVGRHVGWFTAEYELRRDYGLPYSLSPLLLLSKAAKLRRFHQERRTVTYPGTQTTAKKKG</sequence>
<proteinExistence type="predicted"/>
<dbReference type="Proteomes" id="UP000735302">
    <property type="component" value="Unassembled WGS sequence"/>
</dbReference>